<accession>A0A699I177</accession>
<protein>
    <recommendedName>
        <fullName evidence="3">JmjC domain-containing protein</fullName>
    </recommendedName>
</protein>
<dbReference type="AlphaFoldDB" id="A0A699I177"/>
<evidence type="ECO:0000256" key="1">
    <source>
        <dbReference type="SAM" id="MobiDB-lite"/>
    </source>
</evidence>
<evidence type="ECO:0000313" key="2">
    <source>
        <dbReference type="EMBL" id="GEZ03011.1"/>
    </source>
</evidence>
<feature type="compositionally biased region" description="Low complexity" evidence="1">
    <location>
        <begin position="292"/>
        <end position="301"/>
    </location>
</feature>
<gene>
    <name evidence="2" type="ORF">Tci_474984</name>
</gene>
<comment type="caution">
    <text evidence="2">The sequence shown here is derived from an EMBL/GenBank/DDBJ whole genome shotgun (WGS) entry which is preliminary data.</text>
</comment>
<sequence length="329" mass="35171">MPLLPAMLLQAHAGEGAEVAMQVVLQHMPAPDQSQPHLSTPSWQQTSDPNAQILEHGQKDAPVDGTFHISPQGPLKLPLHTRKRKMVVSDSDQKDGRKQDVDLDALRALANAVVTVDSNIPSGGTSQIPATHLSVPTAGPPGDSTVPPGASIVPSGASTVPAGSPSIPANVFPSVAPAGVSNKGKSLMVEEDFPVEANAYISKTLLGDDVSKENFPARMAALLRRKKQALAEKLAKERQNRPMTQAQQRAYIQIQAFSMTLKRSGPMLEEPSSKRQKSTETTILSMPELPHSPVVSSPPSSRTRMKSFGQKHITKHKSTLLELDLDAAS</sequence>
<feature type="region of interest" description="Disordered" evidence="1">
    <location>
        <begin position="138"/>
        <end position="162"/>
    </location>
</feature>
<evidence type="ECO:0008006" key="3">
    <source>
        <dbReference type="Google" id="ProtNLM"/>
    </source>
</evidence>
<feature type="region of interest" description="Disordered" evidence="1">
    <location>
        <begin position="264"/>
        <end position="313"/>
    </location>
</feature>
<name>A0A699I177_TANCI</name>
<proteinExistence type="predicted"/>
<reference evidence="2" key="1">
    <citation type="journal article" date="2019" name="Sci. Rep.">
        <title>Draft genome of Tanacetum cinerariifolium, the natural source of mosquito coil.</title>
        <authorList>
            <person name="Yamashiro T."/>
            <person name="Shiraishi A."/>
            <person name="Satake H."/>
            <person name="Nakayama K."/>
        </authorList>
    </citation>
    <scope>NUCLEOTIDE SEQUENCE</scope>
</reference>
<organism evidence="2">
    <name type="scientific">Tanacetum cinerariifolium</name>
    <name type="common">Dalmatian daisy</name>
    <name type="synonym">Chrysanthemum cinerariifolium</name>
    <dbReference type="NCBI Taxonomy" id="118510"/>
    <lineage>
        <taxon>Eukaryota</taxon>
        <taxon>Viridiplantae</taxon>
        <taxon>Streptophyta</taxon>
        <taxon>Embryophyta</taxon>
        <taxon>Tracheophyta</taxon>
        <taxon>Spermatophyta</taxon>
        <taxon>Magnoliopsida</taxon>
        <taxon>eudicotyledons</taxon>
        <taxon>Gunneridae</taxon>
        <taxon>Pentapetalae</taxon>
        <taxon>asterids</taxon>
        <taxon>campanulids</taxon>
        <taxon>Asterales</taxon>
        <taxon>Asteraceae</taxon>
        <taxon>Asteroideae</taxon>
        <taxon>Anthemideae</taxon>
        <taxon>Anthemidinae</taxon>
        <taxon>Tanacetum</taxon>
    </lineage>
</organism>
<dbReference type="EMBL" id="BKCJ010233656">
    <property type="protein sequence ID" value="GEZ03011.1"/>
    <property type="molecule type" value="Genomic_DNA"/>
</dbReference>